<protein>
    <submittedName>
        <fullName evidence="2">Uncharacterized protein</fullName>
    </submittedName>
</protein>
<dbReference type="AlphaFoldDB" id="A0A372INV8"/>
<dbReference type="Proteomes" id="UP000264702">
    <property type="component" value="Unassembled WGS sequence"/>
</dbReference>
<feature type="transmembrane region" description="Helical" evidence="1">
    <location>
        <begin position="86"/>
        <end position="106"/>
    </location>
</feature>
<evidence type="ECO:0000313" key="3">
    <source>
        <dbReference type="Proteomes" id="UP000264702"/>
    </source>
</evidence>
<comment type="caution">
    <text evidence="2">The sequence shown here is derived from an EMBL/GenBank/DDBJ whole genome shotgun (WGS) entry which is preliminary data.</text>
</comment>
<reference evidence="2 3" key="1">
    <citation type="submission" date="2018-08" db="EMBL/GenBank/DDBJ databases">
        <title>Acidipila sp. 4G-K13, an acidobacterium isolated from forest soil.</title>
        <authorList>
            <person name="Gao Z.-H."/>
            <person name="Qiu L.-H."/>
        </authorList>
    </citation>
    <scope>NUCLEOTIDE SEQUENCE [LARGE SCALE GENOMIC DNA]</scope>
    <source>
        <strain evidence="2 3">4G-K13</strain>
    </source>
</reference>
<proteinExistence type="predicted"/>
<keyword evidence="1" id="KW-1133">Transmembrane helix</keyword>
<organism evidence="2 3">
    <name type="scientific">Paracidobacterium acidisoli</name>
    <dbReference type="NCBI Taxonomy" id="2303751"/>
    <lineage>
        <taxon>Bacteria</taxon>
        <taxon>Pseudomonadati</taxon>
        <taxon>Acidobacteriota</taxon>
        <taxon>Terriglobia</taxon>
        <taxon>Terriglobales</taxon>
        <taxon>Acidobacteriaceae</taxon>
        <taxon>Paracidobacterium</taxon>
    </lineage>
</organism>
<gene>
    <name evidence="2" type="ORF">D0Y96_07760</name>
</gene>
<name>A0A372INV8_9BACT</name>
<dbReference type="RefSeq" id="WP_117298819.1">
    <property type="nucleotide sequence ID" value="NZ_QVQT02000003.1"/>
</dbReference>
<accession>A0A372INV8</accession>
<dbReference type="OrthoDB" id="121445at2"/>
<keyword evidence="1" id="KW-0812">Transmembrane</keyword>
<feature type="transmembrane region" description="Helical" evidence="1">
    <location>
        <begin position="59"/>
        <end position="80"/>
    </location>
</feature>
<evidence type="ECO:0000313" key="2">
    <source>
        <dbReference type="EMBL" id="RFU16650.1"/>
    </source>
</evidence>
<evidence type="ECO:0000256" key="1">
    <source>
        <dbReference type="SAM" id="Phobius"/>
    </source>
</evidence>
<keyword evidence="1" id="KW-0472">Membrane</keyword>
<keyword evidence="3" id="KW-1185">Reference proteome</keyword>
<sequence>MERDQPENISEEKDYLQAYIGELETKQSNILWEDAHRNNRGVDKLLWKGDENAPLVQRIGIAVFGFMFLLCGLGLATIGYDQHAPFIYLIAAFSGFIAVRLFFNAVRGLRKSKDR</sequence>
<dbReference type="EMBL" id="QVQT01000003">
    <property type="protein sequence ID" value="RFU16650.1"/>
    <property type="molecule type" value="Genomic_DNA"/>
</dbReference>